<dbReference type="InterPro" id="IPR058447">
    <property type="entry name" value="DUF8134"/>
</dbReference>
<evidence type="ECO:0000256" key="1">
    <source>
        <dbReference type="SAM" id="MobiDB-lite"/>
    </source>
</evidence>
<evidence type="ECO:0000313" key="3">
    <source>
        <dbReference type="EMBL" id="MFC6892131.1"/>
    </source>
</evidence>
<dbReference type="RefSeq" id="WP_379741723.1">
    <property type="nucleotide sequence ID" value="NZ_JBHSVN010000001.1"/>
</dbReference>
<name>A0ABD5UVG4_9EURY</name>
<dbReference type="Pfam" id="PF26455">
    <property type="entry name" value="DUF8134"/>
    <property type="match status" value="1"/>
</dbReference>
<accession>A0ABD5UVG4</accession>
<dbReference type="Proteomes" id="UP001596296">
    <property type="component" value="Unassembled WGS sequence"/>
</dbReference>
<evidence type="ECO:0000313" key="4">
    <source>
        <dbReference type="Proteomes" id="UP001596296"/>
    </source>
</evidence>
<feature type="domain" description="DUF8134" evidence="2">
    <location>
        <begin position="1"/>
        <end position="97"/>
    </location>
</feature>
<evidence type="ECO:0000259" key="2">
    <source>
        <dbReference type="Pfam" id="PF26455"/>
    </source>
</evidence>
<comment type="caution">
    <text evidence="3">The sequence shown here is derived from an EMBL/GenBank/DDBJ whole genome shotgun (WGS) entry which is preliminary data.</text>
</comment>
<sequence length="116" mass="12420">MTVSLRTLDDGAWVSLNDERRAGTSELWYVRGICGCSIADFVVEGITDVSVDGRTVAAETYGRCIRCGHATSTKPIPIGRVREGSYEPLATNAVRRPGGPLGGRKHSPVSRTTGEN</sequence>
<keyword evidence="4" id="KW-1185">Reference proteome</keyword>
<reference evidence="3 4" key="1">
    <citation type="journal article" date="2019" name="Int. J. Syst. Evol. Microbiol.">
        <title>The Global Catalogue of Microorganisms (GCM) 10K type strain sequencing project: providing services to taxonomists for standard genome sequencing and annotation.</title>
        <authorList>
            <consortium name="The Broad Institute Genomics Platform"/>
            <consortium name="The Broad Institute Genome Sequencing Center for Infectious Disease"/>
            <person name="Wu L."/>
            <person name="Ma J."/>
        </authorList>
    </citation>
    <scope>NUCLEOTIDE SEQUENCE [LARGE SCALE GENOMIC DNA]</scope>
    <source>
        <strain evidence="3 4">SKJ47</strain>
    </source>
</reference>
<dbReference type="EMBL" id="JBHSXL010000004">
    <property type="protein sequence ID" value="MFC6892131.1"/>
    <property type="molecule type" value="Genomic_DNA"/>
</dbReference>
<gene>
    <name evidence="3" type="ORF">ACFQE9_05815</name>
</gene>
<feature type="region of interest" description="Disordered" evidence="1">
    <location>
        <begin position="91"/>
        <end position="116"/>
    </location>
</feature>
<protein>
    <recommendedName>
        <fullName evidence="2">DUF8134 domain-containing protein</fullName>
    </recommendedName>
</protein>
<dbReference type="AlphaFoldDB" id="A0ABD5UVG4"/>
<organism evidence="3 4">
    <name type="scientific">Halopenitus salinus</name>
    <dbReference type="NCBI Taxonomy" id="1198295"/>
    <lineage>
        <taxon>Archaea</taxon>
        <taxon>Methanobacteriati</taxon>
        <taxon>Methanobacteriota</taxon>
        <taxon>Stenosarchaea group</taxon>
        <taxon>Halobacteria</taxon>
        <taxon>Halobacteriales</taxon>
        <taxon>Haloferacaceae</taxon>
        <taxon>Halopenitus</taxon>
    </lineage>
</organism>
<proteinExistence type="predicted"/>